<dbReference type="CDD" id="cd04301">
    <property type="entry name" value="NAT_SF"/>
    <property type="match status" value="1"/>
</dbReference>
<dbReference type="EMBL" id="AJAU01000017">
    <property type="protein sequence ID" value="EOL45936.1"/>
    <property type="molecule type" value="Genomic_DNA"/>
</dbReference>
<accession>R3WDI9</accession>
<feature type="domain" description="N-acetyltransferase" evidence="3">
    <location>
        <begin position="3"/>
        <end position="142"/>
    </location>
</feature>
<keyword evidence="1" id="KW-0808">Transferase</keyword>
<evidence type="ECO:0000313" key="4">
    <source>
        <dbReference type="EMBL" id="EOL45936.1"/>
    </source>
</evidence>
<evidence type="ECO:0000256" key="2">
    <source>
        <dbReference type="ARBA" id="ARBA00023315"/>
    </source>
</evidence>
<dbReference type="PATRIC" id="fig|1158612.3.peg.1720"/>
<protein>
    <recommendedName>
        <fullName evidence="3">N-acetyltransferase domain-containing protein</fullName>
    </recommendedName>
</protein>
<evidence type="ECO:0000313" key="5">
    <source>
        <dbReference type="Proteomes" id="UP000013840"/>
    </source>
</evidence>
<gene>
    <name evidence="4" type="ORF">UC7_01733</name>
</gene>
<dbReference type="Gene3D" id="3.40.630.30">
    <property type="match status" value="1"/>
</dbReference>
<keyword evidence="5" id="KW-1185">Reference proteome</keyword>
<dbReference type="OrthoDB" id="9789605at2"/>
<reference evidence="4 5" key="1">
    <citation type="submission" date="2013-02" db="EMBL/GenBank/DDBJ databases">
        <title>The Genome Sequence of Enterococcus caccae BAA-1240.</title>
        <authorList>
            <consortium name="The Broad Institute Genome Sequencing Platform"/>
            <consortium name="The Broad Institute Genome Sequencing Center for Infectious Disease"/>
            <person name="Earl A.M."/>
            <person name="Gilmore M.S."/>
            <person name="Lebreton F."/>
            <person name="Walker B."/>
            <person name="Young S.K."/>
            <person name="Zeng Q."/>
            <person name="Gargeya S."/>
            <person name="Fitzgerald M."/>
            <person name="Haas B."/>
            <person name="Abouelleil A."/>
            <person name="Alvarado L."/>
            <person name="Arachchi H.M."/>
            <person name="Berlin A.M."/>
            <person name="Chapman S.B."/>
            <person name="Dewar J."/>
            <person name="Goldberg J."/>
            <person name="Griggs A."/>
            <person name="Gujja S."/>
            <person name="Hansen M."/>
            <person name="Howarth C."/>
            <person name="Imamovic A."/>
            <person name="Larimer J."/>
            <person name="McCowan C."/>
            <person name="Murphy C."/>
            <person name="Neiman D."/>
            <person name="Pearson M."/>
            <person name="Priest M."/>
            <person name="Roberts A."/>
            <person name="Saif S."/>
            <person name="Shea T."/>
            <person name="Sisk P."/>
            <person name="Sykes S."/>
            <person name="Wortman J."/>
            <person name="Nusbaum C."/>
            <person name="Birren B."/>
        </authorList>
    </citation>
    <scope>NUCLEOTIDE SEQUENCE [LARGE SCALE GENOMIC DNA]</scope>
    <source>
        <strain evidence="4 5">ATCC BAA-1240</strain>
    </source>
</reference>
<keyword evidence="2" id="KW-0012">Acyltransferase</keyword>
<organism evidence="4 5">
    <name type="scientific">Enterococcus caccae ATCC BAA-1240</name>
    <dbReference type="NCBI Taxonomy" id="1158612"/>
    <lineage>
        <taxon>Bacteria</taxon>
        <taxon>Bacillati</taxon>
        <taxon>Bacillota</taxon>
        <taxon>Bacilli</taxon>
        <taxon>Lactobacillales</taxon>
        <taxon>Enterococcaceae</taxon>
        <taxon>Enterococcus</taxon>
    </lineage>
</organism>
<dbReference type="GO" id="GO:0016747">
    <property type="term" value="F:acyltransferase activity, transferring groups other than amino-acyl groups"/>
    <property type="evidence" value="ECO:0007669"/>
    <property type="project" value="InterPro"/>
</dbReference>
<comment type="caution">
    <text evidence="4">The sequence shown here is derived from an EMBL/GenBank/DDBJ whole genome shotgun (WGS) entry which is preliminary data.</text>
</comment>
<evidence type="ECO:0000256" key="1">
    <source>
        <dbReference type="ARBA" id="ARBA00022679"/>
    </source>
</evidence>
<dbReference type="Pfam" id="PF13508">
    <property type="entry name" value="Acetyltransf_7"/>
    <property type="match status" value="1"/>
</dbReference>
<proteinExistence type="predicted"/>
<dbReference type="eggNOG" id="COG0456">
    <property type="taxonomic scope" value="Bacteria"/>
</dbReference>
<dbReference type="InterPro" id="IPR016181">
    <property type="entry name" value="Acyl_CoA_acyltransferase"/>
</dbReference>
<dbReference type="PROSITE" id="PS51186">
    <property type="entry name" value="GNAT"/>
    <property type="match status" value="1"/>
</dbReference>
<dbReference type="STRING" id="317735.RU98_GL002046"/>
<sequence length="143" mass="16712">MIKKIDTLTSTELEELLLIWLSANYDAHSFIAKAYWQDNLALVKEQLPQAELYVYYEKNKIVGFLGMKDTYIAGIFVLSDYRNKGIGRQLLAEAKYSQDTLRLSVYAKNQKAYDFYQNNGFQLTNEHTDESTGELEYQLDWKK</sequence>
<dbReference type="AlphaFoldDB" id="R3WDI9"/>
<dbReference type="InterPro" id="IPR000182">
    <property type="entry name" value="GNAT_dom"/>
</dbReference>
<evidence type="ECO:0000259" key="3">
    <source>
        <dbReference type="PROSITE" id="PS51186"/>
    </source>
</evidence>
<dbReference type="PANTHER" id="PTHR43800">
    <property type="entry name" value="PEPTIDYL-LYSINE N-ACETYLTRANSFERASE YJAB"/>
    <property type="match status" value="1"/>
</dbReference>
<name>R3WDI9_9ENTE</name>
<dbReference type="Proteomes" id="UP000013840">
    <property type="component" value="Unassembled WGS sequence"/>
</dbReference>
<dbReference type="RefSeq" id="WP_010771859.1">
    <property type="nucleotide sequence ID" value="NZ_KB946333.1"/>
</dbReference>
<dbReference type="SUPFAM" id="SSF55729">
    <property type="entry name" value="Acyl-CoA N-acyltransferases (Nat)"/>
    <property type="match status" value="1"/>
</dbReference>
<dbReference type="PANTHER" id="PTHR43800:SF1">
    <property type="entry name" value="PEPTIDYL-LYSINE N-ACETYLTRANSFERASE YJAB"/>
    <property type="match status" value="1"/>
</dbReference>